<evidence type="ECO:0000313" key="2">
    <source>
        <dbReference type="EMBL" id="GAJ13404.1"/>
    </source>
</evidence>
<feature type="non-terminal residue" evidence="2">
    <location>
        <position position="1"/>
    </location>
</feature>
<dbReference type="Pfam" id="PF02836">
    <property type="entry name" value="Glyco_hydro_2_C"/>
    <property type="match status" value="1"/>
</dbReference>
<dbReference type="PANTHER" id="PTHR42732">
    <property type="entry name" value="BETA-GALACTOSIDASE"/>
    <property type="match status" value="1"/>
</dbReference>
<dbReference type="PANTHER" id="PTHR42732:SF1">
    <property type="entry name" value="BETA-MANNOSIDASE"/>
    <property type="match status" value="1"/>
</dbReference>
<organism evidence="2">
    <name type="scientific">marine sediment metagenome</name>
    <dbReference type="NCBI Taxonomy" id="412755"/>
    <lineage>
        <taxon>unclassified sequences</taxon>
        <taxon>metagenomes</taxon>
        <taxon>ecological metagenomes</taxon>
    </lineage>
</organism>
<dbReference type="InterPro" id="IPR006103">
    <property type="entry name" value="Glyco_hydro_2_cat"/>
</dbReference>
<feature type="non-terminal residue" evidence="2">
    <location>
        <position position="254"/>
    </location>
</feature>
<dbReference type="SUPFAM" id="SSF51445">
    <property type="entry name" value="(Trans)glycosidases"/>
    <property type="match status" value="1"/>
</dbReference>
<dbReference type="GO" id="GO:0005975">
    <property type="term" value="P:carbohydrate metabolic process"/>
    <property type="evidence" value="ECO:0007669"/>
    <property type="project" value="InterPro"/>
</dbReference>
<dbReference type="Gene3D" id="3.20.20.80">
    <property type="entry name" value="Glycosidases"/>
    <property type="match status" value="1"/>
</dbReference>
<dbReference type="InterPro" id="IPR023232">
    <property type="entry name" value="Glyco_hydro_2_AS"/>
</dbReference>
<proteinExistence type="predicted"/>
<comment type="caution">
    <text evidence="2">The sequence shown here is derived from an EMBL/GenBank/DDBJ whole genome shotgun (WGS) entry which is preliminary data.</text>
</comment>
<feature type="domain" description="Glycoside hydrolase family 2 catalytic" evidence="1">
    <location>
        <begin position="4"/>
        <end position="161"/>
    </location>
</feature>
<evidence type="ECO:0000259" key="1">
    <source>
        <dbReference type="Pfam" id="PF02836"/>
    </source>
</evidence>
<dbReference type="EMBL" id="BARW01028480">
    <property type="protein sequence ID" value="GAJ13404.1"/>
    <property type="molecule type" value="Genomic_DNA"/>
</dbReference>
<gene>
    <name evidence="2" type="ORF">S12H4_45973</name>
</gene>
<dbReference type="InterPro" id="IPR017853">
    <property type="entry name" value="GH"/>
</dbReference>
<name>X1U7D0_9ZZZZ</name>
<accession>X1U7D0</accession>
<sequence length="254" mass="29179">VDVLSRRLDILKEMGCNAIRTSHNAFSPDFYDLCDKKGFLVIDEIFDEWELPKKKWIEGWNVGTPGKDGYAEHFEQWAKIDLRDQILRDRNHPCIIMWSIGNEIDYPNDPYSHEILNTEKNPQTYAKFDKDLPHAGRLGEIAQELVNLVKKYDNTRPVTAGLASALVSNEVGYADVLDIVGYNYQEFRYESDHVKHPKRILYGSENSITFKAWQAVVDNDFIIGQFLWTGIEYLGEAGKYPTRQSRSGLIDLAG</sequence>
<dbReference type="GO" id="GO:0004553">
    <property type="term" value="F:hydrolase activity, hydrolyzing O-glycosyl compounds"/>
    <property type="evidence" value="ECO:0007669"/>
    <property type="project" value="InterPro"/>
</dbReference>
<dbReference type="InterPro" id="IPR051913">
    <property type="entry name" value="GH2_Domain-Containing"/>
</dbReference>
<reference evidence="2" key="1">
    <citation type="journal article" date="2014" name="Front. Microbiol.">
        <title>High frequency of phylogenetically diverse reductive dehalogenase-homologous genes in deep subseafloor sedimentary metagenomes.</title>
        <authorList>
            <person name="Kawai M."/>
            <person name="Futagami T."/>
            <person name="Toyoda A."/>
            <person name="Takaki Y."/>
            <person name="Nishi S."/>
            <person name="Hori S."/>
            <person name="Arai W."/>
            <person name="Tsubouchi T."/>
            <person name="Morono Y."/>
            <person name="Uchiyama I."/>
            <person name="Ito T."/>
            <person name="Fujiyama A."/>
            <person name="Inagaki F."/>
            <person name="Takami H."/>
        </authorList>
    </citation>
    <scope>NUCLEOTIDE SEQUENCE</scope>
    <source>
        <strain evidence="2">Expedition CK06-06</strain>
    </source>
</reference>
<dbReference type="InterPro" id="IPR006101">
    <property type="entry name" value="Glyco_hydro_2"/>
</dbReference>
<dbReference type="PRINTS" id="PR00132">
    <property type="entry name" value="GLHYDRLASE2"/>
</dbReference>
<dbReference type="PROSITE" id="PS00608">
    <property type="entry name" value="GLYCOSYL_HYDROL_F2_2"/>
    <property type="match status" value="1"/>
</dbReference>
<dbReference type="AlphaFoldDB" id="X1U7D0"/>
<protein>
    <recommendedName>
        <fullName evidence="1">Glycoside hydrolase family 2 catalytic domain-containing protein</fullName>
    </recommendedName>
</protein>